<evidence type="ECO:0000256" key="2">
    <source>
        <dbReference type="ARBA" id="ARBA00007577"/>
    </source>
</evidence>
<dbReference type="InterPro" id="IPR036640">
    <property type="entry name" value="ABC1_TM_sf"/>
</dbReference>
<reference evidence="15" key="2">
    <citation type="submission" date="2020-09" db="EMBL/GenBank/DDBJ databases">
        <title>Reference genome assembly for Australian Ascochyta lentis isolate Al4.</title>
        <authorList>
            <person name="Lee R.C."/>
            <person name="Farfan-Caceres L.M."/>
            <person name="Debler J.W."/>
            <person name="Williams A.H."/>
            <person name="Henares B.M."/>
        </authorList>
    </citation>
    <scope>NUCLEOTIDE SEQUENCE</scope>
    <source>
        <strain evidence="15">Al4</strain>
    </source>
</reference>
<organism evidence="15 16">
    <name type="scientific">Ascochyta lentis</name>
    <dbReference type="NCBI Taxonomy" id="205686"/>
    <lineage>
        <taxon>Eukaryota</taxon>
        <taxon>Fungi</taxon>
        <taxon>Dikarya</taxon>
        <taxon>Ascomycota</taxon>
        <taxon>Pezizomycotina</taxon>
        <taxon>Dothideomycetes</taxon>
        <taxon>Pleosporomycetidae</taxon>
        <taxon>Pleosporales</taxon>
        <taxon>Pleosporineae</taxon>
        <taxon>Didymellaceae</taxon>
        <taxon>Ascochyta</taxon>
    </lineage>
</organism>
<keyword evidence="16" id="KW-1185">Reference proteome</keyword>
<evidence type="ECO:0000313" key="15">
    <source>
        <dbReference type="EMBL" id="KAF9691122.1"/>
    </source>
</evidence>
<accession>A0A8H7IV14</accession>
<proteinExistence type="inferred from homology"/>
<evidence type="ECO:0000256" key="7">
    <source>
        <dbReference type="ARBA" id="ARBA00022840"/>
    </source>
</evidence>
<dbReference type="GO" id="GO:0016887">
    <property type="term" value="F:ATP hydrolysis activity"/>
    <property type="evidence" value="ECO:0007669"/>
    <property type="project" value="InterPro"/>
</dbReference>
<evidence type="ECO:0000256" key="9">
    <source>
        <dbReference type="ARBA" id="ARBA00023136"/>
    </source>
</evidence>
<dbReference type="GO" id="GO:0005743">
    <property type="term" value="C:mitochondrial inner membrane"/>
    <property type="evidence" value="ECO:0007669"/>
    <property type="project" value="TreeGrafter"/>
</dbReference>
<feature type="transmembrane region" description="Helical" evidence="11">
    <location>
        <begin position="1363"/>
        <end position="1383"/>
    </location>
</feature>
<dbReference type="CDD" id="cd03249">
    <property type="entry name" value="ABC_MTABC3_MDL1_MDL2"/>
    <property type="match status" value="2"/>
</dbReference>
<dbReference type="InterPro" id="IPR003593">
    <property type="entry name" value="AAA+_ATPase"/>
</dbReference>
<dbReference type="EMBL" id="RZGK01000021">
    <property type="protein sequence ID" value="KAF9691122.1"/>
    <property type="molecule type" value="Genomic_DNA"/>
</dbReference>
<feature type="transmembrane region" description="Helical" evidence="11">
    <location>
        <begin position="592"/>
        <end position="616"/>
    </location>
</feature>
<feature type="transmembrane region" description="Helical" evidence="11">
    <location>
        <begin position="1503"/>
        <end position="1525"/>
    </location>
</feature>
<name>A0A8H7IV14_9PLEO</name>
<dbReference type="Pfam" id="PF00005">
    <property type="entry name" value="ABC_tran"/>
    <property type="match status" value="2"/>
</dbReference>
<dbReference type="GO" id="GO:0090374">
    <property type="term" value="P:oligopeptide export from mitochondrion"/>
    <property type="evidence" value="ECO:0007669"/>
    <property type="project" value="TreeGrafter"/>
</dbReference>
<feature type="transmembrane region" description="Helical" evidence="11">
    <location>
        <begin position="1466"/>
        <end position="1491"/>
    </location>
</feature>
<gene>
    <name evidence="15" type="ORF">EKO04_010921</name>
</gene>
<evidence type="ECO:0000256" key="1">
    <source>
        <dbReference type="ARBA" id="ARBA00004141"/>
    </source>
</evidence>
<evidence type="ECO:0000256" key="10">
    <source>
        <dbReference type="SAM" id="MobiDB-lite"/>
    </source>
</evidence>
<dbReference type="SUPFAM" id="SSF90123">
    <property type="entry name" value="ABC transporter transmembrane region"/>
    <property type="match status" value="2"/>
</dbReference>
<dbReference type="Gene3D" id="3.40.50.300">
    <property type="entry name" value="P-loop containing nucleotide triphosphate hydrolases"/>
    <property type="match status" value="2"/>
</dbReference>
<dbReference type="PROSITE" id="PS50893">
    <property type="entry name" value="ABC_TRANSPORTER_2"/>
    <property type="match status" value="2"/>
</dbReference>
<feature type="transmembrane region" description="Helical" evidence="11">
    <location>
        <begin position="858"/>
        <end position="878"/>
    </location>
</feature>
<evidence type="ECO:0008006" key="17">
    <source>
        <dbReference type="Google" id="ProtNLM"/>
    </source>
</evidence>
<evidence type="ECO:0000259" key="13">
    <source>
        <dbReference type="PROSITE" id="PS50893"/>
    </source>
</evidence>
<dbReference type="InterPro" id="IPR039421">
    <property type="entry name" value="Type_1_exporter"/>
</dbReference>
<evidence type="ECO:0000256" key="8">
    <source>
        <dbReference type="ARBA" id="ARBA00022989"/>
    </source>
</evidence>
<evidence type="ECO:0000259" key="14">
    <source>
        <dbReference type="PROSITE" id="PS50929"/>
    </source>
</evidence>
<reference evidence="15" key="1">
    <citation type="submission" date="2018-12" db="EMBL/GenBank/DDBJ databases">
        <authorList>
            <person name="Syme R.A."/>
            <person name="Farfan-Caceres L."/>
            <person name="Lichtenzveig J."/>
        </authorList>
    </citation>
    <scope>NUCLEOTIDE SEQUENCE</scope>
    <source>
        <strain evidence="15">Al4</strain>
    </source>
</reference>
<dbReference type="GO" id="GO:0005524">
    <property type="term" value="F:ATP binding"/>
    <property type="evidence" value="ECO:0007669"/>
    <property type="project" value="UniProtKB-KW"/>
</dbReference>
<comment type="similarity">
    <text evidence="2">Belongs to the ABC transporter superfamily. ABCB family. Multidrug resistance exporter (TC 3.A.1.201) subfamily.</text>
</comment>
<keyword evidence="8 11" id="KW-1133">Transmembrane helix</keyword>
<dbReference type="Gene3D" id="1.20.1560.10">
    <property type="entry name" value="ABC transporter type 1, transmembrane domain"/>
    <property type="match status" value="1"/>
</dbReference>
<feature type="domain" description="ABC transporter" evidence="13">
    <location>
        <begin position="921"/>
        <end position="1165"/>
    </location>
</feature>
<dbReference type="PANTHER" id="PTHR43394:SF11">
    <property type="entry name" value="ATP-BINDING CASSETTE TRANSPORTER"/>
    <property type="match status" value="1"/>
</dbReference>
<keyword evidence="3" id="KW-0813">Transport</keyword>
<dbReference type="InterPro" id="IPR011527">
    <property type="entry name" value="ABC1_TM_dom"/>
</dbReference>
<evidence type="ECO:0000256" key="4">
    <source>
        <dbReference type="ARBA" id="ARBA00022692"/>
    </source>
</evidence>
<dbReference type="Pfam" id="PF00664">
    <property type="entry name" value="ABC_membrane"/>
    <property type="match status" value="2"/>
</dbReference>
<feature type="domain" description="F-box" evidence="12">
    <location>
        <begin position="1"/>
        <end position="46"/>
    </location>
</feature>
<dbReference type="PROSITE" id="PS00211">
    <property type="entry name" value="ABC_TRANSPORTER_1"/>
    <property type="match status" value="2"/>
</dbReference>
<dbReference type="InterPro" id="IPR001810">
    <property type="entry name" value="F-box_dom"/>
</dbReference>
<feature type="domain" description="ABC transmembrane type-1" evidence="14">
    <location>
        <begin position="597"/>
        <end position="886"/>
    </location>
</feature>
<comment type="subcellular location">
    <subcellularLocation>
        <location evidence="1">Membrane</location>
        <topology evidence="1">Multi-pass membrane protein</topology>
    </subcellularLocation>
</comment>
<dbReference type="FunFam" id="3.40.50.300:FF:000967">
    <property type="entry name" value="ABC multidrug transporter mdr4"/>
    <property type="match status" value="1"/>
</dbReference>
<dbReference type="InterPro" id="IPR027417">
    <property type="entry name" value="P-loop_NTPase"/>
</dbReference>
<dbReference type="FunFam" id="1.20.1560.10:FF:000057">
    <property type="entry name" value="ABC multidrug transporter SitT"/>
    <property type="match status" value="1"/>
</dbReference>
<keyword evidence="4 11" id="KW-0812">Transmembrane</keyword>
<dbReference type="PROSITE" id="PS50181">
    <property type="entry name" value="FBOX"/>
    <property type="match status" value="1"/>
</dbReference>
<dbReference type="GO" id="GO:0015421">
    <property type="term" value="F:ABC-type oligopeptide transporter activity"/>
    <property type="evidence" value="ECO:0007669"/>
    <property type="project" value="TreeGrafter"/>
</dbReference>
<dbReference type="InterPro" id="IPR017871">
    <property type="entry name" value="ABC_transporter-like_CS"/>
</dbReference>
<dbReference type="SMART" id="SM00382">
    <property type="entry name" value="AAA"/>
    <property type="match status" value="2"/>
</dbReference>
<feature type="transmembrane region" description="Helical" evidence="11">
    <location>
        <begin position="821"/>
        <end position="846"/>
    </location>
</feature>
<evidence type="ECO:0000256" key="5">
    <source>
        <dbReference type="ARBA" id="ARBA00022737"/>
    </source>
</evidence>
<evidence type="ECO:0000259" key="12">
    <source>
        <dbReference type="PROSITE" id="PS50181"/>
    </source>
</evidence>
<keyword evidence="7" id="KW-0067">ATP-binding</keyword>
<feature type="domain" description="ABC transporter" evidence="13">
    <location>
        <begin position="1566"/>
        <end position="1803"/>
    </location>
</feature>
<feature type="transmembrane region" description="Helical" evidence="11">
    <location>
        <begin position="1389"/>
        <end position="1407"/>
    </location>
</feature>
<evidence type="ECO:0000256" key="11">
    <source>
        <dbReference type="SAM" id="Phobius"/>
    </source>
</evidence>
<sequence>MVHLPSEILQPILHELYYMSGVKIAPFSLVCRHWQLNVEDIIWQYICIVDKDISFFVDHFGDNPIRQHSLRHIFFKADYSKNPKSRAVEPQSSDADEEILEEHDQYQDSGDVEANNDSAAELVYDENNTNDDDSDIGIGFSDTASIDSGAIADEVSFEAFRAEHVRFASDIDALWNEMFSWGACLKVESITIVVNGYSMYEHFGRGFRNYNAVQYYLKEDNWLSGPWPSQLPPLASVTEFGLRPEINTHVDWWTAIIGAKIASSLPAIKRLDLQGCDVNRRWKHARCECREILASQVERLPSTLEVFSLELEHCNILNQTVEPEDFLNNRVDRLSTALRHISNQLIRMSLNVNPISPHLFWSLTGMTSWPSLELLDVGTGQETADGTYWLDPIGDYPDNEFFNHVDHYEERSSYQGSELYSDAEEEELDRHLGIWPNADGGWYKHFKSYSGWAFYFRLGNDARFLSTMERDTHLGTTGIDWTDIDRPRAEWVIQIPHRKVQWEEPKEASKLWKARFADIDLAPRRASSDTMTPRHDRAMAATERPDKIETEKISVDDEGSEKTPKEDLVEEEKQGSLKDYFRVFTYASTQDCILFTAGFAGAIAVGAALPLMTLVFGKSTAEFNQQATGQDSSTFTENINNLVLYFIYLFVARFVIGYLGTLCICIAAARTTCALREVFLDKLLRQDVAHFDKEGSGSAATQVTTNGNRINQGIAEKLYTCVQGISLFFSGFIVALAVQWKLALIVMSIIPAIFLITGVCIGLDAPIEARVTKIYSQAGTLAQDAISSIRTIHAFGAHKKIVDNYEAYLQKAHKEGNKKSVLYGVLFSGQTFLVMSGTALAFWQGFRMFQSGEIGDVGTVFTVVLSVVLGATATLLIFPQFQAFTNASSAAGELFSIIDSPPTLDPLSTEGLQPSSCTGEIVVHDLRFAYPTRPSAQVLRSLSLFIPAGKTTALVGPSGCGKSTLVGLLERWYQPTSGQIILDGRDIAEYNTKWLRSNIRLIQQEPTLFQGTIYDNIAKGLIGDQVNLPKEKQMEIIHEACKTSNAHDFIEAMPGGYNTQVGERASMLSGGQRQRIAIARSIVSNPKILLFDEATSALDPRSEKVVQSALNRVSVNKTTLIIAHKLATVMAADNIVVMKDGQIHEQGTHHELLEHDGLYAAMVRAQDLGTKANDEDLQNELLETAEVEENLDRKATLQRTQSQYNTNELEREVESLSAGTLGYSLTKCIWIMLKENKDLYYWYAATIAGGVIGGGTYPAQAIIFSRLVRVFTLQGSEAQDQANFWALMFFVLALANLFAYFTIGLACNGIGQTLTHRYRREMIERIISFDQDFFDRPENSSGSLTSKLSSAPTSLQELMSANLGLMFNILVNITASSALGIAYGWKLGLTLVFGGLTVIVAAGYYRIRLDQKLEAAIEEQFSGSAGLAAEAVTSIRTVSMLTLETSIMRQYSDILQTITNRVVRSLIFTLIPYALSQSADFLVMALGFWYGSQLIAKGEYDTTQFFVIFIAIVFGGQGVAQFFMYSTSITKAKGSANYILWLRTVKPSIRESEETNGKGPSSDGTIAMEDVEFRYKQRNASRVLRGISMKIKPGTFAAFVGPSGCGKSTVVSLILRFYDPTSGRITLNDQDISLMSPELYRRYMSLVQQEPPLYLGSVRENIILGLTNEPSDAEVQEACRQANALEFVSSLPEGLNTPCGSKGLQFSGGQRQRIAIARALIRQPRLLLLDEATSALDTQSERVVQKALDEAAMTRTTIAVAHRLSTIRHADIIFVMEDGKIAEMGTHEELQRLRGRYFATCLAQSLDQA</sequence>
<dbReference type="SUPFAM" id="SSF52540">
    <property type="entry name" value="P-loop containing nucleoside triphosphate hydrolases"/>
    <property type="match status" value="2"/>
</dbReference>
<dbReference type="PANTHER" id="PTHR43394">
    <property type="entry name" value="ATP-DEPENDENT PERMEASE MDL1, MITOCHONDRIAL"/>
    <property type="match status" value="1"/>
</dbReference>
<comment type="caution">
    <text evidence="15">The sequence shown here is derived from an EMBL/GenBank/DDBJ whole genome shotgun (WGS) entry which is preliminary data.</text>
</comment>
<keyword evidence="6" id="KW-0547">Nucleotide-binding</keyword>
<keyword evidence="5" id="KW-0677">Repeat</keyword>
<dbReference type="CDD" id="cd18577">
    <property type="entry name" value="ABC_6TM_Pgp_ABCB1_D1_like"/>
    <property type="match status" value="1"/>
</dbReference>
<feature type="transmembrane region" description="Helical" evidence="11">
    <location>
        <begin position="642"/>
        <end position="669"/>
    </location>
</feature>
<feature type="transmembrane region" description="Helical" evidence="11">
    <location>
        <begin position="718"/>
        <end position="738"/>
    </location>
</feature>
<dbReference type="OrthoDB" id="6500128at2759"/>
<dbReference type="InterPro" id="IPR003439">
    <property type="entry name" value="ABC_transporter-like_ATP-bd"/>
</dbReference>
<evidence type="ECO:0000256" key="3">
    <source>
        <dbReference type="ARBA" id="ARBA00022448"/>
    </source>
</evidence>
<feature type="transmembrane region" description="Helical" evidence="11">
    <location>
        <begin position="744"/>
        <end position="763"/>
    </location>
</feature>
<dbReference type="PROSITE" id="PS50929">
    <property type="entry name" value="ABC_TM1F"/>
    <property type="match status" value="2"/>
</dbReference>
<keyword evidence="9 11" id="KW-0472">Membrane</keyword>
<dbReference type="Pfam" id="PF12937">
    <property type="entry name" value="F-box-like"/>
    <property type="match status" value="1"/>
</dbReference>
<feature type="region of interest" description="Disordered" evidence="10">
    <location>
        <begin position="526"/>
        <end position="571"/>
    </location>
</feature>
<evidence type="ECO:0000313" key="16">
    <source>
        <dbReference type="Proteomes" id="UP000651452"/>
    </source>
</evidence>
<dbReference type="FunFam" id="3.40.50.300:FF:000251">
    <property type="entry name" value="ABC transporter B family member 19"/>
    <property type="match status" value="1"/>
</dbReference>
<feature type="domain" description="ABC transmembrane type-1" evidence="14">
    <location>
        <begin position="1244"/>
        <end position="1531"/>
    </location>
</feature>
<protein>
    <recommendedName>
        <fullName evidence="17">ABC transporter</fullName>
    </recommendedName>
</protein>
<dbReference type="CDD" id="cd18578">
    <property type="entry name" value="ABC_6TM_Pgp_ABCB1_D2_like"/>
    <property type="match status" value="1"/>
</dbReference>
<dbReference type="Proteomes" id="UP000651452">
    <property type="component" value="Unassembled WGS sequence"/>
</dbReference>
<feature type="transmembrane region" description="Helical" evidence="11">
    <location>
        <begin position="1240"/>
        <end position="1264"/>
    </location>
</feature>
<evidence type="ECO:0000256" key="6">
    <source>
        <dbReference type="ARBA" id="ARBA00022741"/>
    </source>
</evidence>
<feature type="transmembrane region" description="Helical" evidence="11">
    <location>
        <begin position="1284"/>
        <end position="1310"/>
    </location>
</feature>